<reference evidence="4" key="1">
    <citation type="journal article" date="2019" name="Int. J. Syst. Evol. Microbiol.">
        <title>The Global Catalogue of Microorganisms (GCM) 10K type strain sequencing project: providing services to taxonomists for standard genome sequencing and annotation.</title>
        <authorList>
            <consortium name="The Broad Institute Genomics Platform"/>
            <consortium name="The Broad Institute Genome Sequencing Center for Infectious Disease"/>
            <person name="Wu L."/>
            <person name="Ma J."/>
        </authorList>
    </citation>
    <scope>NUCLEOTIDE SEQUENCE [LARGE SCALE GENOMIC DNA]</scope>
    <source>
        <strain evidence="4">NBRC 102520</strain>
    </source>
</reference>
<feature type="domain" description="GFO/IDH/MocA-like oxidoreductase" evidence="2">
    <location>
        <begin position="148"/>
        <end position="242"/>
    </location>
</feature>
<evidence type="ECO:0000313" key="4">
    <source>
        <dbReference type="Proteomes" id="UP001156905"/>
    </source>
</evidence>
<dbReference type="Pfam" id="PF22725">
    <property type="entry name" value="GFO_IDH_MocA_C3"/>
    <property type="match status" value="1"/>
</dbReference>
<evidence type="ECO:0000313" key="3">
    <source>
        <dbReference type="EMBL" id="GLR83385.1"/>
    </source>
</evidence>
<dbReference type="Proteomes" id="UP001156905">
    <property type="component" value="Unassembled WGS sequence"/>
</dbReference>
<evidence type="ECO:0000259" key="1">
    <source>
        <dbReference type="Pfam" id="PF01408"/>
    </source>
</evidence>
<dbReference type="PANTHER" id="PTHR43377:SF1">
    <property type="entry name" value="BILIVERDIN REDUCTASE A"/>
    <property type="match status" value="1"/>
</dbReference>
<dbReference type="InterPro" id="IPR051450">
    <property type="entry name" value="Gfo/Idh/MocA_Oxidoreductases"/>
</dbReference>
<protein>
    <submittedName>
        <fullName evidence="3">Myo-inositol 2-dehydrogenase</fullName>
    </submittedName>
</protein>
<dbReference type="SUPFAM" id="SSF51735">
    <property type="entry name" value="NAD(P)-binding Rossmann-fold domains"/>
    <property type="match status" value="1"/>
</dbReference>
<keyword evidence="4" id="KW-1185">Reference proteome</keyword>
<proteinExistence type="predicted"/>
<dbReference type="Gene3D" id="3.30.360.10">
    <property type="entry name" value="Dihydrodipicolinate Reductase, domain 2"/>
    <property type="match status" value="1"/>
</dbReference>
<dbReference type="Pfam" id="PF01408">
    <property type="entry name" value="GFO_IDH_MocA"/>
    <property type="match status" value="1"/>
</dbReference>
<accession>A0ABQ6APM5</accession>
<comment type="caution">
    <text evidence="3">The sequence shown here is derived from an EMBL/GenBank/DDBJ whole genome shotgun (WGS) entry which is preliminary data.</text>
</comment>
<sequence>MSSSSSSTSHPIRVLVVGLGTMGTSHARAYNAIEGFELVGLCTSRAAERHDLDTEFRGLPRFERYDEALATLRPDAVAICTYTEHHAVMALQAFAAGAHVFCEKPLADTLEAAGSVVDAARASGKALLVGYILRVHPSWSRFVEIGRTLGKPLVMRMNLNQQSAGSFWEVHKKLMLSTSPIVDCGVHYVDIMCQVTRSRPIAVHAVGARLTDEIAPGMYNYGHLHIVFEDGSVGWYEVGWGPMMSETAHFVKDIIGPNGSVSIVAKESTDTTASSADHDTHTRTNALHIHHAARNLEGRFARPDELLSTEDEPGHQELCEREQQLFLRAIRGEVDLSEHHEAAINSLRIVFAADASVRSGEVVRL</sequence>
<dbReference type="SUPFAM" id="SSF55347">
    <property type="entry name" value="Glyceraldehyde-3-phosphate dehydrogenase-like, C-terminal domain"/>
    <property type="match status" value="1"/>
</dbReference>
<evidence type="ECO:0000259" key="2">
    <source>
        <dbReference type="Pfam" id="PF22725"/>
    </source>
</evidence>
<organism evidence="3 4">
    <name type="scientific">Bradyrhizobium iriomotense</name>
    <dbReference type="NCBI Taxonomy" id="441950"/>
    <lineage>
        <taxon>Bacteria</taxon>
        <taxon>Pseudomonadati</taxon>
        <taxon>Pseudomonadota</taxon>
        <taxon>Alphaproteobacteria</taxon>
        <taxon>Hyphomicrobiales</taxon>
        <taxon>Nitrobacteraceae</taxon>
        <taxon>Bradyrhizobium</taxon>
    </lineage>
</organism>
<feature type="domain" description="Gfo/Idh/MocA-like oxidoreductase N-terminal" evidence="1">
    <location>
        <begin position="12"/>
        <end position="131"/>
    </location>
</feature>
<dbReference type="EMBL" id="BSOW01000001">
    <property type="protein sequence ID" value="GLR83385.1"/>
    <property type="molecule type" value="Genomic_DNA"/>
</dbReference>
<dbReference type="InterPro" id="IPR055170">
    <property type="entry name" value="GFO_IDH_MocA-like_dom"/>
</dbReference>
<dbReference type="InterPro" id="IPR000683">
    <property type="entry name" value="Gfo/Idh/MocA-like_OxRdtase_N"/>
</dbReference>
<name>A0ABQ6APM5_9BRAD</name>
<gene>
    <name evidence="3" type="primary">idh</name>
    <name evidence="3" type="ORF">GCM10007857_00950</name>
</gene>
<dbReference type="PANTHER" id="PTHR43377">
    <property type="entry name" value="BILIVERDIN REDUCTASE A"/>
    <property type="match status" value="1"/>
</dbReference>
<dbReference type="Gene3D" id="3.40.50.720">
    <property type="entry name" value="NAD(P)-binding Rossmann-like Domain"/>
    <property type="match status" value="1"/>
</dbReference>
<dbReference type="InterPro" id="IPR036291">
    <property type="entry name" value="NAD(P)-bd_dom_sf"/>
</dbReference>
<dbReference type="RefSeq" id="WP_284260083.1">
    <property type="nucleotide sequence ID" value="NZ_BSOW01000001.1"/>
</dbReference>